<reference evidence="1" key="1">
    <citation type="submission" date="2014-09" db="EMBL/GenBank/DDBJ databases">
        <authorList>
            <person name="Magalhaes I.L.F."/>
            <person name="Oliveira U."/>
            <person name="Santos F.R."/>
            <person name="Vidigal T.H.D.A."/>
            <person name="Brescovit A.D."/>
            <person name="Santos A.J."/>
        </authorList>
    </citation>
    <scope>NUCLEOTIDE SEQUENCE</scope>
    <source>
        <tissue evidence="1">Shoot tissue taken approximately 20 cm above the soil surface</tissue>
    </source>
</reference>
<accession>A0A0A9H864</accession>
<proteinExistence type="predicted"/>
<reference evidence="1" key="2">
    <citation type="journal article" date="2015" name="Data Brief">
        <title>Shoot transcriptome of the giant reed, Arundo donax.</title>
        <authorList>
            <person name="Barrero R.A."/>
            <person name="Guerrero F.D."/>
            <person name="Moolhuijzen P."/>
            <person name="Goolsby J.A."/>
            <person name="Tidwell J."/>
            <person name="Bellgard S.E."/>
            <person name="Bellgard M.I."/>
        </authorList>
    </citation>
    <scope>NUCLEOTIDE SEQUENCE</scope>
    <source>
        <tissue evidence="1">Shoot tissue taken approximately 20 cm above the soil surface</tissue>
    </source>
</reference>
<protein>
    <submittedName>
        <fullName evidence="1">Uncharacterized protein</fullName>
    </submittedName>
</protein>
<name>A0A0A9H864_ARUDO</name>
<evidence type="ECO:0000313" key="1">
    <source>
        <dbReference type="EMBL" id="JAE31031.1"/>
    </source>
</evidence>
<sequence length="30" mass="3249">MGGTCASVHDATGWVLSESAHIYILDKWSL</sequence>
<dbReference type="AlphaFoldDB" id="A0A0A9H864"/>
<dbReference type="EMBL" id="GBRH01166865">
    <property type="protein sequence ID" value="JAE31031.1"/>
    <property type="molecule type" value="Transcribed_RNA"/>
</dbReference>
<organism evidence="1">
    <name type="scientific">Arundo donax</name>
    <name type="common">Giant reed</name>
    <name type="synonym">Donax arundinaceus</name>
    <dbReference type="NCBI Taxonomy" id="35708"/>
    <lineage>
        <taxon>Eukaryota</taxon>
        <taxon>Viridiplantae</taxon>
        <taxon>Streptophyta</taxon>
        <taxon>Embryophyta</taxon>
        <taxon>Tracheophyta</taxon>
        <taxon>Spermatophyta</taxon>
        <taxon>Magnoliopsida</taxon>
        <taxon>Liliopsida</taxon>
        <taxon>Poales</taxon>
        <taxon>Poaceae</taxon>
        <taxon>PACMAD clade</taxon>
        <taxon>Arundinoideae</taxon>
        <taxon>Arundineae</taxon>
        <taxon>Arundo</taxon>
    </lineage>
</organism>